<dbReference type="SUPFAM" id="SSF51445">
    <property type="entry name" value="(Trans)glycosidases"/>
    <property type="match status" value="1"/>
</dbReference>
<dbReference type="SUPFAM" id="SSF49785">
    <property type="entry name" value="Galactose-binding domain-like"/>
    <property type="match status" value="1"/>
</dbReference>
<dbReference type="Pfam" id="PF02836">
    <property type="entry name" value="Glyco_hydro_2_C"/>
    <property type="match status" value="1"/>
</dbReference>
<evidence type="ECO:0000259" key="6">
    <source>
        <dbReference type="Pfam" id="PF02837"/>
    </source>
</evidence>
<dbReference type="OrthoDB" id="9762066at2"/>
<dbReference type="STRING" id="407036.SAMN05216243_1527"/>
<keyword evidence="8" id="KW-1185">Reference proteome</keyword>
<sequence>MANLQTEYPRPQFQRDKWLNLNGEWNFSFDDEQAGLKEKWYQSFPKAKTINVPFAYQASNSGIGDPSFHDVVWYHRTFSIPEEWKGQQIILHFGAVDYQAWVYVNGEQAAFHQGGNVPFSMNITHLLSEGDNQLTVRVVDPSEDVTIPRGKQYWHEQSASIFYTRTTGIWQTVWLEPVAATSIDRLRWTPDIDQGNIKLEAEFTGELINTELLVNVFFQGRKIISEQIGLYQYYLKRSFDIRGRFTDRSNIHGPGWYWTPEHPNLFDVELQLVSDGEVVDKVSSYFGMRKVSVEDGKFMLNNKPYFQKLVLDQGYFPGGLLTAESDDSLKQDIVLAKEMGFNGARKHQKVEDPRYLYWADRLGFLVWGEMANCSEYSEDAVERISAEWAQAVKRDYSHPSLVVWVPLNESWGISRVAREKQQQNHSLAMYYLTKSLDTTRPVLSNEGWEHTISDICGIHNYRSAEEMAEAYQTVESAVSTTPANRPIYASGFNHQGEPILITEYGGIAYDVKESDQPNGWGYSAVNSGEDLIDGYSRMTKALFDSPAVQGFCYTQLTDVEQEINGLLTYHRKPKCDLKAIKQINDSK</sequence>
<keyword evidence="2 7" id="KW-0378">Hydrolase</keyword>
<evidence type="ECO:0000256" key="3">
    <source>
        <dbReference type="ARBA" id="ARBA00023295"/>
    </source>
</evidence>
<evidence type="ECO:0000256" key="2">
    <source>
        <dbReference type="ARBA" id="ARBA00022801"/>
    </source>
</evidence>
<dbReference type="Pfam" id="PF00703">
    <property type="entry name" value="Glyco_hydro_2"/>
    <property type="match status" value="1"/>
</dbReference>
<dbReference type="InterPro" id="IPR006103">
    <property type="entry name" value="Glyco_hydro_2_cat"/>
</dbReference>
<dbReference type="InterPro" id="IPR006104">
    <property type="entry name" value="Glyco_hydro_2_N"/>
</dbReference>
<dbReference type="PANTHER" id="PTHR42732">
    <property type="entry name" value="BETA-GALACTOSIDASE"/>
    <property type="match status" value="1"/>
</dbReference>
<organism evidence="7 8">
    <name type="scientific">Sediminibacillus albus</name>
    <dbReference type="NCBI Taxonomy" id="407036"/>
    <lineage>
        <taxon>Bacteria</taxon>
        <taxon>Bacillati</taxon>
        <taxon>Bacillota</taxon>
        <taxon>Bacilli</taxon>
        <taxon>Bacillales</taxon>
        <taxon>Bacillaceae</taxon>
        <taxon>Sediminibacillus</taxon>
    </lineage>
</organism>
<accession>A0A1G8YCX2</accession>
<protein>
    <submittedName>
        <fullName evidence="7">Glycosyl hydrolases family 2</fullName>
    </submittedName>
</protein>
<dbReference type="EMBL" id="FNFL01000002">
    <property type="protein sequence ID" value="SDK00274.1"/>
    <property type="molecule type" value="Genomic_DNA"/>
</dbReference>
<evidence type="ECO:0000259" key="5">
    <source>
        <dbReference type="Pfam" id="PF02836"/>
    </source>
</evidence>
<dbReference type="Pfam" id="PF02837">
    <property type="entry name" value="Glyco_hydro_2_N"/>
    <property type="match status" value="1"/>
</dbReference>
<dbReference type="InterPro" id="IPR036156">
    <property type="entry name" value="Beta-gal/glucu_dom_sf"/>
</dbReference>
<evidence type="ECO:0000313" key="8">
    <source>
        <dbReference type="Proteomes" id="UP000198694"/>
    </source>
</evidence>
<evidence type="ECO:0000259" key="4">
    <source>
        <dbReference type="Pfam" id="PF00703"/>
    </source>
</evidence>
<dbReference type="PANTHER" id="PTHR42732:SF3">
    <property type="entry name" value="HYDROLASE"/>
    <property type="match status" value="1"/>
</dbReference>
<dbReference type="GO" id="GO:0005975">
    <property type="term" value="P:carbohydrate metabolic process"/>
    <property type="evidence" value="ECO:0007669"/>
    <property type="project" value="InterPro"/>
</dbReference>
<dbReference type="InterPro" id="IPR051913">
    <property type="entry name" value="GH2_Domain-Containing"/>
</dbReference>
<dbReference type="GO" id="GO:0004553">
    <property type="term" value="F:hydrolase activity, hydrolyzing O-glycosyl compounds"/>
    <property type="evidence" value="ECO:0007669"/>
    <property type="project" value="InterPro"/>
</dbReference>
<dbReference type="Gene3D" id="2.60.120.260">
    <property type="entry name" value="Galactose-binding domain-like"/>
    <property type="match status" value="1"/>
</dbReference>
<dbReference type="Gene3D" id="2.60.40.10">
    <property type="entry name" value="Immunoglobulins"/>
    <property type="match status" value="1"/>
</dbReference>
<dbReference type="InterPro" id="IPR017853">
    <property type="entry name" value="GH"/>
</dbReference>
<dbReference type="RefSeq" id="WP_093212696.1">
    <property type="nucleotide sequence ID" value="NZ_FNFL01000002.1"/>
</dbReference>
<comment type="similarity">
    <text evidence="1">Belongs to the glycosyl hydrolase 2 family.</text>
</comment>
<dbReference type="AlphaFoldDB" id="A0A1G8YCX2"/>
<dbReference type="InterPro" id="IPR006102">
    <property type="entry name" value="Ig-like_GH2"/>
</dbReference>
<reference evidence="7 8" key="1">
    <citation type="submission" date="2016-10" db="EMBL/GenBank/DDBJ databases">
        <authorList>
            <person name="de Groot N.N."/>
        </authorList>
    </citation>
    <scope>NUCLEOTIDE SEQUENCE [LARGE SCALE GENOMIC DNA]</scope>
    <source>
        <strain evidence="7 8">CGMCC 1.6502</strain>
    </source>
</reference>
<dbReference type="InterPro" id="IPR013783">
    <property type="entry name" value="Ig-like_fold"/>
</dbReference>
<name>A0A1G8YCX2_9BACI</name>
<dbReference type="Proteomes" id="UP000198694">
    <property type="component" value="Unassembled WGS sequence"/>
</dbReference>
<gene>
    <name evidence="7" type="ORF">SAMN05216243_1527</name>
</gene>
<feature type="domain" description="Glycosyl hydrolases family 2 sugar binding" evidence="6">
    <location>
        <begin position="20"/>
        <end position="154"/>
    </location>
</feature>
<dbReference type="InterPro" id="IPR008979">
    <property type="entry name" value="Galactose-bd-like_sf"/>
</dbReference>
<evidence type="ECO:0000313" key="7">
    <source>
        <dbReference type="EMBL" id="SDK00274.1"/>
    </source>
</evidence>
<dbReference type="SUPFAM" id="SSF49303">
    <property type="entry name" value="beta-Galactosidase/glucuronidase domain"/>
    <property type="match status" value="1"/>
</dbReference>
<feature type="domain" description="Glycoside hydrolase family 2 catalytic" evidence="5">
    <location>
        <begin position="291"/>
        <end position="582"/>
    </location>
</feature>
<evidence type="ECO:0000256" key="1">
    <source>
        <dbReference type="ARBA" id="ARBA00007401"/>
    </source>
</evidence>
<proteinExistence type="inferred from homology"/>
<dbReference type="Gene3D" id="3.20.20.80">
    <property type="entry name" value="Glycosidases"/>
    <property type="match status" value="1"/>
</dbReference>
<keyword evidence="3" id="KW-0326">Glycosidase</keyword>
<feature type="domain" description="Glycoside hydrolase family 2 immunoglobulin-like beta-sandwich" evidence="4">
    <location>
        <begin position="181"/>
        <end position="289"/>
    </location>
</feature>